<name>A0AAX4PJY6_9CHLO</name>
<dbReference type="InterPro" id="IPR019185">
    <property type="entry name" value="Integral_membrane_SYS1-rel"/>
</dbReference>
<dbReference type="EMBL" id="CP151514">
    <property type="protein sequence ID" value="WZN66234.1"/>
    <property type="molecule type" value="Genomic_DNA"/>
</dbReference>
<evidence type="ECO:0000256" key="1">
    <source>
        <dbReference type="ARBA" id="ARBA00004141"/>
    </source>
</evidence>
<dbReference type="Pfam" id="PF09801">
    <property type="entry name" value="SYS1"/>
    <property type="match status" value="1"/>
</dbReference>
<sequence>MGKKSDDDTAVILKKLGIICPSFYAMYYVVVVVLALAFGLECDDKDSCRYYRLPFYFDEDDFRPEGADLALVAWLGQVVVFLLSTALMYYVVASTAKSWDYACTLAFLHLVVSCAMNASFPTNWVWWVTLALSTFTLSSLGEITCYARDMKDIVVEHSAEQD</sequence>
<evidence type="ECO:0000256" key="3">
    <source>
        <dbReference type="ARBA" id="ARBA00022989"/>
    </source>
</evidence>
<dbReference type="GO" id="GO:0016020">
    <property type="term" value="C:membrane"/>
    <property type="evidence" value="ECO:0007669"/>
    <property type="project" value="UniProtKB-SubCell"/>
</dbReference>
<reference evidence="6 7" key="1">
    <citation type="submission" date="2024-03" db="EMBL/GenBank/DDBJ databases">
        <title>Complete genome sequence of the green alga Chloropicon roscoffensis RCC1871.</title>
        <authorList>
            <person name="Lemieux C."/>
            <person name="Pombert J.-F."/>
            <person name="Otis C."/>
            <person name="Turmel M."/>
        </authorList>
    </citation>
    <scope>NUCLEOTIDE SEQUENCE [LARGE SCALE GENOMIC DNA]</scope>
    <source>
        <strain evidence="6 7">RCC1871</strain>
    </source>
</reference>
<keyword evidence="2 5" id="KW-0812">Transmembrane</keyword>
<dbReference type="Proteomes" id="UP001472866">
    <property type="component" value="Chromosome 14"/>
</dbReference>
<evidence type="ECO:0000256" key="5">
    <source>
        <dbReference type="SAM" id="Phobius"/>
    </source>
</evidence>
<keyword evidence="4 5" id="KW-0472">Membrane</keyword>
<dbReference type="PANTHER" id="PTHR12952:SF1">
    <property type="entry name" value="TRANSMEMBRANE PROTEIN 244"/>
    <property type="match status" value="1"/>
</dbReference>
<comment type="subcellular location">
    <subcellularLocation>
        <location evidence="1">Membrane</location>
        <topology evidence="1">Multi-pass membrane protein</topology>
    </subcellularLocation>
</comment>
<organism evidence="6 7">
    <name type="scientific">Chloropicon roscoffensis</name>
    <dbReference type="NCBI Taxonomy" id="1461544"/>
    <lineage>
        <taxon>Eukaryota</taxon>
        <taxon>Viridiplantae</taxon>
        <taxon>Chlorophyta</taxon>
        <taxon>Chloropicophyceae</taxon>
        <taxon>Chloropicales</taxon>
        <taxon>Chloropicaceae</taxon>
        <taxon>Chloropicon</taxon>
    </lineage>
</organism>
<feature type="transmembrane region" description="Helical" evidence="5">
    <location>
        <begin position="71"/>
        <end position="92"/>
    </location>
</feature>
<dbReference type="AlphaFoldDB" id="A0AAX4PJY6"/>
<protein>
    <submittedName>
        <fullName evidence="6">Uncharacterized protein</fullName>
    </submittedName>
</protein>
<keyword evidence="3 5" id="KW-1133">Transmembrane helix</keyword>
<evidence type="ECO:0000313" key="6">
    <source>
        <dbReference type="EMBL" id="WZN66234.1"/>
    </source>
</evidence>
<feature type="transmembrane region" description="Helical" evidence="5">
    <location>
        <begin position="99"/>
        <end position="118"/>
    </location>
</feature>
<dbReference type="PANTHER" id="PTHR12952">
    <property type="entry name" value="SYS1"/>
    <property type="match status" value="1"/>
</dbReference>
<proteinExistence type="predicted"/>
<evidence type="ECO:0000256" key="4">
    <source>
        <dbReference type="ARBA" id="ARBA00023136"/>
    </source>
</evidence>
<gene>
    <name evidence="6" type="ORF">HKI87_14g77990</name>
</gene>
<feature type="transmembrane region" description="Helical" evidence="5">
    <location>
        <begin position="21"/>
        <end position="40"/>
    </location>
</feature>
<accession>A0AAX4PJY6</accession>
<evidence type="ECO:0000256" key="2">
    <source>
        <dbReference type="ARBA" id="ARBA00022692"/>
    </source>
</evidence>
<evidence type="ECO:0000313" key="7">
    <source>
        <dbReference type="Proteomes" id="UP001472866"/>
    </source>
</evidence>
<keyword evidence="7" id="KW-1185">Reference proteome</keyword>